<dbReference type="InterPro" id="IPR003697">
    <property type="entry name" value="Maf-like"/>
</dbReference>
<comment type="caution">
    <text evidence="3">Lacks conserved residue(s) required for the propagation of feature annotation.</text>
</comment>
<dbReference type="InterPro" id="IPR029001">
    <property type="entry name" value="ITPase-like_fam"/>
</dbReference>
<dbReference type="CDD" id="cd00555">
    <property type="entry name" value="Maf"/>
    <property type="match status" value="1"/>
</dbReference>
<sequence length="188" mass="21184">MSTIILASQSPRRKELLQQLNLTFSIQKSGADETIVERLKPEDFVLELAKRKAVTIAKQNPNDYVIGSDTIVTYGDEILEKPGNNEEAIKMLKMLSGRTHSVYTGVAIFHKGEQTIFCEKTDVTFWELSKEEIDSYIESGEPFDKAGGYGIQGLGAMFVKEIKGDYYTVVGLPLSKVYRELKRMGYRT</sequence>
<dbReference type="NCBIfam" id="TIGR00172">
    <property type="entry name" value="maf"/>
    <property type="match status" value="1"/>
</dbReference>
<feature type="site" description="Important for substrate specificity" evidence="3">
    <location>
        <position position="152"/>
    </location>
</feature>
<protein>
    <recommendedName>
        <fullName evidence="3">dTTP/UTP pyrophosphatase</fullName>
        <shortName evidence="3">dTTPase/UTPase</shortName>
        <ecNumber evidence="3">3.6.1.9</ecNumber>
    </recommendedName>
    <alternativeName>
        <fullName evidence="3">Nucleoside triphosphate pyrophosphatase</fullName>
    </alternativeName>
    <alternativeName>
        <fullName evidence="3">Nucleotide pyrophosphatase</fullName>
        <shortName evidence="3">Nucleotide PPase</shortName>
    </alternativeName>
</protein>
<accession>A0ABW5RRX4</accession>
<dbReference type="PANTHER" id="PTHR43213">
    <property type="entry name" value="BIFUNCTIONAL DTTP/UTP PYROPHOSPHATASE/METHYLTRANSFERASE PROTEIN-RELATED"/>
    <property type="match status" value="1"/>
</dbReference>
<feature type="site" description="Important for substrate specificity" evidence="3">
    <location>
        <position position="70"/>
    </location>
</feature>
<comment type="catalytic activity">
    <reaction evidence="3">
        <text>dTTP + H2O = dTMP + diphosphate + H(+)</text>
        <dbReference type="Rhea" id="RHEA:28534"/>
        <dbReference type="ChEBI" id="CHEBI:15377"/>
        <dbReference type="ChEBI" id="CHEBI:15378"/>
        <dbReference type="ChEBI" id="CHEBI:33019"/>
        <dbReference type="ChEBI" id="CHEBI:37568"/>
        <dbReference type="ChEBI" id="CHEBI:63528"/>
        <dbReference type="EC" id="3.6.1.9"/>
    </reaction>
</comment>
<dbReference type="PIRSF" id="PIRSF006305">
    <property type="entry name" value="Maf"/>
    <property type="match status" value="1"/>
</dbReference>
<dbReference type="RefSeq" id="WP_377935656.1">
    <property type="nucleotide sequence ID" value="NZ_JBHUMF010000030.1"/>
</dbReference>
<proteinExistence type="inferred from homology"/>
<feature type="active site" description="Proton acceptor" evidence="3">
    <location>
        <position position="69"/>
    </location>
</feature>
<comment type="cofactor">
    <cofactor evidence="1 3">
        <name>a divalent metal cation</name>
        <dbReference type="ChEBI" id="CHEBI:60240"/>
    </cofactor>
</comment>
<evidence type="ECO:0000256" key="2">
    <source>
        <dbReference type="ARBA" id="ARBA00022801"/>
    </source>
</evidence>
<dbReference type="Pfam" id="PF02545">
    <property type="entry name" value="Maf"/>
    <property type="match status" value="1"/>
</dbReference>
<name>A0ABW5RRX4_9BACI</name>
<feature type="site" description="Important for substrate specificity" evidence="3">
    <location>
        <position position="12"/>
    </location>
</feature>
<keyword evidence="5" id="KW-1185">Reference proteome</keyword>
<comment type="function">
    <text evidence="3">Nucleoside triphosphate pyrophosphatase that hydrolyzes dTTP and UTP. May have a dual role in cell division arrest and in preventing the incorporation of modified nucleotides into cellular nucleic acids.</text>
</comment>
<comment type="caution">
    <text evidence="4">The sequence shown here is derived from an EMBL/GenBank/DDBJ whole genome shotgun (WGS) entry which is preliminary data.</text>
</comment>
<dbReference type="Proteomes" id="UP001597506">
    <property type="component" value="Unassembled WGS sequence"/>
</dbReference>
<comment type="catalytic activity">
    <reaction evidence="3">
        <text>UTP + H2O = UMP + diphosphate + H(+)</text>
        <dbReference type="Rhea" id="RHEA:29395"/>
        <dbReference type="ChEBI" id="CHEBI:15377"/>
        <dbReference type="ChEBI" id="CHEBI:15378"/>
        <dbReference type="ChEBI" id="CHEBI:33019"/>
        <dbReference type="ChEBI" id="CHEBI:46398"/>
        <dbReference type="ChEBI" id="CHEBI:57865"/>
        <dbReference type="EC" id="3.6.1.9"/>
    </reaction>
</comment>
<dbReference type="Gene3D" id="3.90.950.10">
    <property type="match status" value="1"/>
</dbReference>
<evidence type="ECO:0000313" key="5">
    <source>
        <dbReference type="Proteomes" id="UP001597506"/>
    </source>
</evidence>
<keyword evidence="2 3" id="KW-0378">Hydrolase</keyword>
<evidence type="ECO:0000256" key="1">
    <source>
        <dbReference type="ARBA" id="ARBA00001968"/>
    </source>
</evidence>
<dbReference type="EMBL" id="JBHUMF010000030">
    <property type="protein sequence ID" value="MFD2681440.1"/>
    <property type="molecule type" value="Genomic_DNA"/>
</dbReference>
<comment type="similarity">
    <text evidence="3">Belongs to the Maf family. YhdE subfamily.</text>
</comment>
<dbReference type="HAMAP" id="MF_00528">
    <property type="entry name" value="Maf"/>
    <property type="match status" value="1"/>
</dbReference>
<dbReference type="SUPFAM" id="SSF52972">
    <property type="entry name" value="ITPase-like"/>
    <property type="match status" value="1"/>
</dbReference>
<dbReference type="EC" id="3.6.1.9" evidence="3"/>
<comment type="subcellular location">
    <subcellularLocation>
        <location evidence="3">Cytoplasm</location>
    </subcellularLocation>
</comment>
<reference evidence="5" key="1">
    <citation type="journal article" date="2019" name="Int. J. Syst. Evol. Microbiol.">
        <title>The Global Catalogue of Microorganisms (GCM) 10K type strain sequencing project: providing services to taxonomists for standard genome sequencing and annotation.</title>
        <authorList>
            <consortium name="The Broad Institute Genomics Platform"/>
            <consortium name="The Broad Institute Genome Sequencing Center for Infectious Disease"/>
            <person name="Wu L."/>
            <person name="Ma J."/>
        </authorList>
    </citation>
    <scope>NUCLEOTIDE SEQUENCE [LARGE SCALE GENOMIC DNA]</scope>
    <source>
        <strain evidence="5">KCTC 3913</strain>
    </source>
</reference>
<organism evidence="4 5">
    <name type="scientific">Bacillus seohaeanensis</name>
    <dbReference type="NCBI Taxonomy" id="284580"/>
    <lineage>
        <taxon>Bacteria</taxon>
        <taxon>Bacillati</taxon>
        <taxon>Bacillota</taxon>
        <taxon>Bacilli</taxon>
        <taxon>Bacillales</taxon>
        <taxon>Bacillaceae</taxon>
        <taxon>Bacillus</taxon>
    </lineage>
</organism>
<dbReference type="GO" id="GO:0016787">
    <property type="term" value="F:hydrolase activity"/>
    <property type="evidence" value="ECO:0007669"/>
    <property type="project" value="UniProtKB-KW"/>
</dbReference>
<evidence type="ECO:0000256" key="3">
    <source>
        <dbReference type="HAMAP-Rule" id="MF_00528"/>
    </source>
</evidence>
<keyword evidence="3" id="KW-0546">Nucleotide metabolism</keyword>
<gene>
    <name evidence="4" type="ORF">ACFSUL_11855</name>
</gene>
<dbReference type="PANTHER" id="PTHR43213:SF5">
    <property type="entry name" value="BIFUNCTIONAL DTTP_UTP PYROPHOSPHATASE_METHYLTRANSFERASE PROTEIN-RELATED"/>
    <property type="match status" value="1"/>
</dbReference>
<evidence type="ECO:0000313" key="4">
    <source>
        <dbReference type="EMBL" id="MFD2681440.1"/>
    </source>
</evidence>
<keyword evidence="3" id="KW-0963">Cytoplasm</keyword>